<dbReference type="KEGG" id="ztr:MYCGRDRAFT_103208"/>
<evidence type="ECO:0000256" key="1">
    <source>
        <dbReference type="SAM" id="MobiDB-lite"/>
    </source>
</evidence>
<name>F9X282_ZYMTI</name>
<dbReference type="EMBL" id="CM001197">
    <property type="protein sequence ID" value="EGP90574.1"/>
    <property type="molecule type" value="Genomic_DNA"/>
</dbReference>
<feature type="compositionally biased region" description="Low complexity" evidence="1">
    <location>
        <begin position="1"/>
        <end position="26"/>
    </location>
</feature>
<reference evidence="2 3" key="1">
    <citation type="journal article" date="2011" name="PLoS Genet.">
        <title>Finished genome of the fungal wheat pathogen Mycosphaerella graminicola reveals dispensome structure, chromosome plasticity, and stealth pathogenesis.</title>
        <authorList>
            <person name="Goodwin S.B."/>
            <person name="Ben M'barek S."/>
            <person name="Dhillon B."/>
            <person name="Wittenberg A.H.J."/>
            <person name="Crane C.F."/>
            <person name="Hane J.K."/>
            <person name="Foster A.J."/>
            <person name="Van der Lee T.A.J."/>
            <person name="Grimwood J."/>
            <person name="Aerts A."/>
            <person name="Antoniw J."/>
            <person name="Bailey A."/>
            <person name="Bluhm B."/>
            <person name="Bowler J."/>
            <person name="Bristow J."/>
            <person name="van der Burgt A."/>
            <person name="Canto-Canche B."/>
            <person name="Churchill A.C.L."/>
            <person name="Conde-Ferraez L."/>
            <person name="Cools H.J."/>
            <person name="Coutinho P.M."/>
            <person name="Csukai M."/>
            <person name="Dehal P."/>
            <person name="De Wit P."/>
            <person name="Donzelli B."/>
            <person name="van de Geest H.C."/>
            <person name="van Ham R.C.H.J."/>
            <person name="Hammond-Kosack K.E."/>
            <person name="Henrissat B."/>
            <person name="Kilian A."/>
            <person name="Kobayashi A.K."/>
            <person name="Koopmann E."/>
            <person name="Kourmpetis Y."/>
            <person name="Kuzniar A."/>
            <person name="Lindquist E."/>
            <person name="Lombard V."/>
            <person name="Maliepaard C."/>
            <person name="Martins N."/>
            <person name="Mehrabi R."/>
            <person name="Nap J.P.H."/>
            <person name="Ponomarenko A."/>
            <person name="Rudd J.J."/>
            <person name="Salamov A."/>
            <person name="Schmutz J."/>
            <person name="Schouten H.J."/>
            <person name="Shapiro H."/>
            <person name="Stergiopoulos I."/>
            <person name="Torriani S.F.F."/>
            <person name="Tu H."/>
            <person name="de Vries R.P."/>
            <person name="Waalwijk C."/>
            <person name="Ware S.B."/>
            <person name="Wiebenga A."/>
            <person name="Zwiers L.-H."/>
            <person name="Oliver R.P."/>
            <person name="Grigoriev I.V."/>
            <person name="Kema G.H.J."/>
        </authorList>
    </citation>
    <scope>NUCLEOTIDE SEQUENCE [LARGE SCALE GENOMIC DNA]</scope>
    <source>
        <strain evidence="3">CBS 115943 / IPO323</strain>
    </source>
</reference>
<gene>
    <name evidence="2" type="ORF">MYCGRDRAFT_103208</name>
</gene>
<protein>
    <submittedName>
        <fullName evidence="2">Uncharacterized protein</fullName>
    </submittedName>
</protein>
<dbReference type="GeneID" id="13403538"/>
<accession>F9X282</accession>
<proteinExistence type="predicted"/>
<keyword evidence="3" id="KW-1185">Reference proteome</keyword>
<sequence length="72" mass="7628">MVRTQQAMLNMMAQNAAPQNAPAAPASSRPGPHHRTNTVQSAASATVNQPNQQNPTNLDRPGLTAEERAAQL</sequence>
<evidence type="ECO:0000313" key="2">
    <source>
        <dbReference type="EMBL" id="EGP90574.1"/>
    </source>
</evidence>
<dbReference type="RefSeq" id="XP_003855598.1">
    <property type="nucleotide sequence ID" value="XM_003855550.1"/>
</dbReference>
<dbReference type="InParanoid" id="F9X282"/>
<organism evidence="2 3">
    <name type="scientific">Zymoseptoria tritici (strain CBS 115943 / IPO323)</name>
    <name type="common">Speckled leaf blotch fungus</name>
    <name type="synonym">Septoria tritici</name>
    <dbReference type="NCBI Taxonomy" id="336722"/>
    <lineage>
        <taxon>Eukaryota</taxon>
        <taxon>Fungi</taxon>
        <taxon>Dikarya</taxon>
        <taxon>Ascomycota</taxon>
        <taxon>Pezizomycotina</taxon>
        <taxon>Dothideomycetes</taxon>
        <taxon>Dothideomycetidae</taxon>
        <taxon>Mycosphaerellales</taxon>
        <taxon>Mycosphaerellaceae</taxon>
        <taxon>Zymoseptoria</taxon>
    </lineage>
</organism>
<dbReference type="AlphaFoldDB" id="F9X282"/>
<feature type="region of interest" description="Disordered" evidence="1">
    <location>
        <begin position="1"/>
        <end position="72"/>
    </location>
</feature>
<evidence type="ECO:0000313" key="3">
    <source>
        <dbReference type="Proteomes" id="UP000008062"/>
    </source>
</evidence>
<feature type="compositionally biased region" description="Polar residues" evidence="1">
    <location>
        <begin position="37"/>
        <end position="47"/>
    </location>
</feature>
<dbReference type="HOGENOM" id="CLU_2724157_0_0_1"/>
<dbReference type="Proteomes" id="UP000008062">
    <property type="component" value="Chromosome 2"/>
</dbReference>